<keyword evidence="3" id="KW-1185">Reference proteome</keyword>
<accession>A0A7Z1Y7Z6</accession>
<evidence type="ECO:0000313" key="1">
    <source>
        <dbReference type="EMBL" id="QCA27893.1"/>
    </source>
</evidence>
<dbReference type="KEGG" id="vac:E4Z98_00430"/>
<dbReference type="Proteomes" id="UP000297725">
    <property type="component" value="Unassembled WGS sequence"/>
</dbReference>
<proteinExistence type="predicted"/>
<dbReference type="OrthoDB" id="3238747at2"/>
<dbReference type="AlphaFoldDB" id="A0A4Z0D278"/>
<protein>
    <submittedName>
        <fullName evidence="1">Uncharacterized protein</fullName>
    </submittedName>
</protein>
<dbReference type="EMBL" id="CP038865">
    <property type="protein sequence ID" value="QCA27893.1"/>
    <property type="molecule type" value="Genomic_DNA"/>
</dbReference>
<accession>A0A4Z0D278</accession>
<reference evidence="2 4" key="1">
    <citation type="submission" date="2019-03" db="EMBL/GenBank/DDBJ databases">
        <title>Vagococcus sp. was isolated fron gut of Carduelis flavirostris.</title>
        <authorList>
            <person name="Ge Y."/>
        </authorList>
    </citation>
    <scope>NUCLEOTIDE SEQUENCE [LARGE SCALE GENOMIC DNA]</scope>
    <source>
        <strain evidence="2 4">CF-210</strain>
    </source>
</reference>
<gene>
    <name evidence="2" type="ORF">E4031_08960</name>
    <name evidence="1" type="ORF">E4Z98_00430</name>
</gene>
<evidence type="ECO:0000313" key="4">
    <source>
        <dbReference type="Proteomes" id="UP000297725"/>
    </source>
</evidence>
<evidence type="ECO:0000313" key="3">
    <source>
        <dbReference type="Proteomes" id="UP000296883"/>
    </source>
</evidence>
<evidence type="ECO:0000313" key="2">
    <source>
        <dbReference type="EMBL" id="TFZ39428.1"/>
    </source>
</evidence>
<dbReference type="EMBL" id="SRHU01000035">
    <property type="protein sequence ID" value="TFZ39428.1"/>
    <property type="molecule type" value="Genomic_DNA"/>
</dbReference>
<dbReference type="Proteomes" id="UP000296883">
    <property type="component" value="Chromosome"/>
</dbReference>
<name>A0A4Z0D278_9ENTE</name>
<dbReference type="RefSeq" id="WP_135255111.1">
    <property type="nucleotide sequence ID" value="NZ_CP038865.1"/>
</dbReference>
<sequence>MNVSYQLLLTDQTTELIPDTTTFIEKVTLFHQKMPIGSAQAVYLYTKERQLMGVGLASELSQWTLDKEQEDAVIEVRLVWDIEPIMVVSYLNTQAQSAKLKKFKPTSERVNVPANQEATMSTLVDTFLTLLARMGYPLFTVKKAKPAKAQHRFRKDMATTAFYVDSFDSQATVYWQKRQEMLIKSGAVLRQEIPLNKDGSVGLSAKMGQQFRKEHEDKIRDGKTTEDIVLKSVNEVGLFLYYGGTNGWLELKDAAGKTIHEWTMVK</sequence>
<reference evidence="1 3" key="2">
    <citation type="journal article" date="2020" name="Int. J. Syst. Evol. Microbiol.">
        <title>Vagococcus xieshaowenii sp. nov., isolated from snow finch (Montifringilla taczanowskii) cloacal content.</title>
        <authorList>
            <person name="Ge Y."/>
            <person name="Yang J."/>
            <person name="Lai X.H."/>
            <person name="Zhang G."/>
            <person name="Jin D."/>
            <person name="Lu S."/>
            <person name="Wang B."/>
            <person name="Huang Y."/>
            <person name="Huang Y."/>
            <person name="Ren Z."/>
            <person name="Zhang X."/>
            <person name="Xu J."/>
        </authorList>
    </citation>
    <scope>NUCLEOTIDE SEQUENCE [LARGE SCALE GENOMIC DNA]</scope>
    <source>
        <strain evidence="3">personal::cf-49</strain>
        <strain evidence="1">Personal::cf-49</strain>
    </source>
</reference>
<organism evidence="1 3">
    <name type="scientific">Vagococcus xieshaowenii</name>
    <dbReference type="NCBI Taxonomy" id="2562451"/>
    <lineage>
        <taxon>Bacteria</taxon>
        <taxon>Bacillati</taxon>
        <taxon>Bacillota</taxon>
        <taxon>Bacilli</taxon>
        <taxon>Lactobacillales</taxon>
        <taxon>Enterococcaceae</taxon>
        <taxon>Vagococcus</taxon>
    </lineage>
</organism>